<proteinExistence type="predicted"/>
<evidence type="ECO:0000313" key="1">
    <source>
        <dbReference type="EMBL" id="MFM9330483.1"/>
    </source>
</evidence>
<dbReference type="Proteomes" id="UP001631969">
    <property type="component" value="Unassembled WGS sequence"/>
</dbReference>
<accession>A0ACC7P0F5</accession>
<protein>
    <submittedName>
        <fullName evidence="1">Alcohol acetyltransferase</fullName>
    </submittedName>
</protein>
<keyword evidence="2" id="KW-1185">Reference proteome</keyword>
<sequence length="430" mass="47380">MFRISAVLTEGVDPDALQQAADITIKRFPTMAVKLRKGLFWCSLHENNNPLTVRKESASPCSPIMGVKEDNGYLLRILYFGRRITLECFHALTDGMGAMEFLKSLVYRYLLLTGKEVQDEGVLLLPENPPEPQEEEDGCVRYYQKHAKKAKLEERKAHAIQGTVPEDRKTMVIHGVLPALPLRDYARRHGTTITGYLAAVFAQAILSSGSQQGRSPHPVRLVVPVNLRGMFPSKSLRNFVTQISVSLPAASGQTIDDMVESVTAQMKASVTEEHLSGKIAAYVGYEKMLVGRMVPWFIKKMAISLVSKRVYHATTALFTNLGDVKLPKSMEPYIEMIEVVPSPKKAASINCGICSVGGNLNIAFAGNIAEPDVIERFFELVSQQTGLEAELYSNGWLKSDKHSAVGRSLYPPYTAASEQSGGVRPIPVKA</sequence>
<organism evidence="1 2">
    <name type="scientific">Paenibacillus mesotrionivorans</name>
    <dbReference type="NCBI Taxonomy" id="3160968"/>
    <lineage>
        <taxon>Bacteria</taxon>
        <taxon>Bacillati</taxon>
        <taxon>Bacillota</taxon>
        <taxon>Bacilli</taxon>
        <taxon>Bacillales</taxon>
        <taxon>Paenibacillaceae</taxon>
        <taxon>Paenibacillus</taxon>
    </lineage>
</organism>
<name>A0ACC7P0F5_9BACL</name>
<comment type="caution">
    <text evidence="1">The sequence shown here is derived from an EMBL/GenBank/DDBJ whole genome shotgun (WGS) entry which is preliminary data.</text>
</comment>
<evidence type="ECO:0000313" key="2">
    <source>
        <dbReference type="Proteomes" id="UP001631969"/>
    </source>
</evidence>
<gene>
    <name evidence="1" type="ORF">ACI1P1_19460</name>
</gene>
<reference evidence="1" key="1">
    <citation type="submission" date="2024-12" db="EMBL/GenBank/DDBJ databases">
        <authorList>
            <person name="Wu N."/>
        </authorList>
    </citation>
    <scope>NUCLEOTIDE SEQUENCE</scope>
    <source>
        <strain evidence="1">P15</strain>
    </source>
</reference>
<dbReference type="EMBL" id="JBJURJ010000013">
    <property type="protein sequence ID" value="MFM9330483.1"/>
    <property type="molecule type" value="Genomic_DNA"/>
</dbReference>